<dbReference type="Proteomes" id="UP000032721">
    <property type="component" value="Chromosome"/>
</dbReference>
<dbReference type="CDD" id="cd00093">
    <property type="entry name" value="HTH_XRE"/>
    <property type="match status" value="1"/>
</dbReference>
<dbReference type="KEGG" id="xdo:XDD1_1827"/>
<evidence type="ECO:0000256" key="1">
    <source>
        <dbReference type="ARBA" id="ARBA00023125"/>
    </source>
</evidence>
<dbReference type="SUPFAM" id="SSF47413">
    <property type="entry name" value="lambda repressor-like DNA-binding domains"/>
    <property type="match status" value="1"/>
</dbReference>
<dbReference type="Gene3D" id="1.10.260.40">
    <property type="entry name" value="lambda repressor-like DNA-binding domains"/>
    <property type="match status" value="1"/>
</dbReference>
<dbReference type="EMBL" id="VNHN01000010">
    <property type="protein sequence ID" value="TYP12417.1"/>
    <property type="molecule type" value="Genomic_DNA"/>
</dbReference>
<name>A0A068QSA0_9GAMM</name>
<dbReference type="Proteomes" id="UP000324170">
    <property type="component" value="Unassembled WGS sequence"/>
</dbReference>
<reference evidence="5 7" key="2">
    <citation type="submission" date="2019-07" db="EMBL/GenBank/DDBJ databases">
        <title>Genomic Encyclopedia of Type Strains, Phase I: the one thousand microbial genomes (KMG-I) project.</title>
        <authorList>
            <person name="Kyrpides N."/>
        </authorList>
    </citation>
    <scope>NUCLEOTIDE SEQUENCE [LARGE SCALE GENOMIC DNA]</scope>
    <source>
        <strain evidence="5 7">DSM 17909</strain>
    </source>
</reference>
<dbReference type="OrthoDB" id="6307340at2"/>
<dbReference type="InterPro" id="IPR010982">
    <property type="entry name" value="Lambda_DNA-bd_dom_sf"/>
</dbReference>
<dbReference type="PROSITE" id="PS50943">
    <property type="entry name" value="HTH_CROC1"/>
    <property type="match status" value="1"/>
</dbReference>
<dbReference type="InterPro" id="IPR001387">
    <property type="entry name" value="Cro/C1-type_HTH"/>
</dbReference>
<dbReference type="GO" id="GO:0003677">
    <property type="term" value="F:DNA binding"/>
    <property type="evidence" value="ECO:0007669"/>
    <property type="project" value="UniProtKB-KW"/>
</dbReference>
<protein>
    <submittedName>
        <fullName evidence="5">Helix-turn-helix protein</fullName>
    </submittedName>
    <submittedName>
        <fullName evidence="3">Transcriptional regulator, XRE family</fullName>
    </submittedName>
</protein>
<evidence type="ECO:0000313" key="7">
    <source>
        <dbReference type="Proteomes" id="UP000324170"/>
    </source>
</evidence>
<reference evidence="3 6" key="1">
    <citation type="submission" date="2013-07" db="EMBL/GenBank/DDBJ databases">
        <authorList>
            <person name="Genoscope - CEA"/>
        </authorList>
    </citation>
    <scope>NUCLEOTIDE SEQUENCE [LARGE SCALE GENOMIC DNA]</scope>
    <source>
        <strain evidence="3">FRM16</strain>
        <strain evidence="6">FRM16 / DSM 17909</strain>
    </source>
</reference>
<accession>A0A068QSA0</accession>
<dbReference type="HOGENOM" id="CLU_066192_4_7_6"/>
<keyword evidence="7" id="KW-1185">Reference proteome</keyword>
<keyword evidence="1" id="KW-0238">DNA-binding</keyword>
<dbReference type="KEGG" id="xdo:XDD1_1835"/>
<dbReference type="PANTHER" id="PTHR46558:SF11">
    <property type="entry name" value="HTH-TYPE TRANSCRIPTIONAL REGULATOR XRE"/>
    <property type="match status" value="1"/>
</dbReference>
<feature type="domain" description="HTH cro/C1-type" evidence="2">
    <location>
        <begin position="18"/>
        <end position="72"/>
    </location>
</feature>
<evidence type="ECO:0000313" key="5">
    <source>
        <dbReference type="EMBL" id="TYP12417.1"/>
    </source>
</evidence>
<dbReference type="NCBIfam" id="NF041951">
    <property type="entry name" value="phage_RstR"/>
    <property type="match status" value="1"/>
</dbReference>
<evidence type="ECO:0000313" key="6">
    <source>
        <dbReference type="Proteomes" id="UP000032721"/>
    </source>
</evidence>
<dbReference type="AlphaFoldDB" id="A0A068QSA0"/>
<dbReference type="EMBL" id="FO704550">
    <property type="protein sequence ID" value="CDG17526.1"/>
    <property type="molecule type" value="Genomic_DNA"/>
</dbReference>
<dbReference type="EMBL" id="FO704550">
    <property type="protein sequence ID" value="CDG17534.1"/>
    <property type="molecule type" value="Genomic_DNA"/>
</dbReference>
<sequence>MTANFSDWFNSMSIANRLITLRKQKGLSQQALADAIGIHVTQIKRYEGGISLPSLEAIKKIAQTLRVTTDSLIFEDNELQPDSDLALQFQAISNMQPEQRQVIKEVLEGMIIKYEAERWSSKMK</sequence>
<evidence type="ECO:0000313" key="3">
    <source>
        <dbReference type="EMBL" id="CDG17526.1"/>
    </source>
</evidence>
<gene>
    <name evidence="5" type="ORF">LY16_00941</name>
    <name evidence="3" type="ORF">XDD1_1827</name>
    <name evidence="4" type="ORF">XDD1_1835</name>
</gene>
<dbReference type="PANTHER" id="PTHR46558">
    <property type="entry name" value="TRACRIPTIONAL REGULATORY PROTEIN-RELATED-RELATED"/>
    <property type="match status" value="1"/>
</dbReference>
<dbReference type="InterPro" id="IPR049639">
    <property type="entry name" value="RstR"/>
</dbReference>
<evidence type="ECO:0000313" key="4">
    <source>
        <dbReference type="EMBL" id="CDG17534.1"/>
    </source>
</evidence>
<evidence type="ECO:0000259" key="2">
    <source>
        <dbReference type="PROSITE" id="PS50943"/>
    </source>
</evidence>
<dbReference type="Pfam" id="PF01381">
    <property type="entry name" value="HTH_3"/>
    <property type="match status" value="1"/>
</dbReference>
<dbReference type="STRING" id="351671.XDD1_1827"/>
<dbReference type="SMART" id="SM00530">
    <property type="entry name" value="HTH_XRE"/>
    <property type="match status" value="1"/>
</dbReference>
<proteinExistence type="predicted"/>
<organism evidence="3 6">
    <name type="scientific">Xenorhabdus doucetiae</name>
    <dbReference type="NCBI Taxonomy" id="351671"/>
    <lineage>
        <taxon>Bacteria</taxon>
        <taxon>Pseudomonadati</taxon>
        <taxon>Pseudomonadota</taxon>
        <taxon>Gammaproteobacteria</taxon>
        <taxon>Enterobacterales</taxon>
        <taxon>Morganellaceae</taxon>
        <taxon>Xenorhabdus</taxon>
    </lineage>
</organism>